<proteinExistence type="predicted"/>
<dbReference type="EMBL" id="DSTX01000009">
    <property type="protein sequence ID" value="HFK20694.1"/>
    <property type="molecule type" value="Genomic_DNA"/>
</dbReference>
<accession>A0A7C3IXQ9</accession>
<sequence>MCNWCTKHGAGKKWYMNARNYSNELANEMRAKEYLTEQWTNFEQVYIRKIMGISSVDLGYKLKLPIIGKVLRWQAERMIHSEAKNRNPKRADGHFGQVIPLEEAKIILGNLAAEPIIENYCMCRWMQRGVKERCCINFGVLSTVIEKLPRFIPENNTARISRDEAMKRIEQHNRKGYVASVWFQPVPYINAICSCENPECGGMRLRSDFGLHTVYKSEYVMQVAEEECDGCALCVAKCQYGAIRYIPSMRRVIIDPKKCWGCGVCRHMCRHEALKLVPREEVAAGQLVCRLLDPIRGETVDVCSPTAGRVFARAARGLVRAGEVVVKVAGAAPLPGRHGALLPN</sequence>
<organism evidence="6">
    <name type="scientific">Candidatus Methanomethylicus mesodigestus</name>
    <dbReference type="NCBI Taxonomy" id="1867258"/>
    <lineage>
        <taxon>Archaea</taxon>
        <taxon>Thermoproteota</taxon>
        <taxon>Methanosuratincolia</taxon>
        <taxon>Candidatus Methanomethylicales</taxon>
        <taxon>Candidatus Methanomethylicaceae</taxon>
        <taxon>Candidatus Methanomethylicus</taxon>
    </lineage>
</organism>
<dbReference type="GO" id="GO:0051539">
    <property type="term" value="F:4 iron, 4 sulfur cluster binding"/>
    <property type="evidence" value="ECO:0007669"/>
    <property type="project" value="UniProtKB-KW"/>
</dbReference>
<keyword evidence="2" id="KW-0479">Metal-binding</keyword>
<name>A0A7C3IXQ9_9CREN</name>
<dbReference type="Pfam" id="PF12838">
    <property type="entry name" value="Fer4_7"/>
    <property type="match status" value="1"/>
</dbReference>
<dbReference type="AlphaFoldDB" id="A0A7C3IXQ9"/>
<protein>
    <submittedName>
        <fullName evidence="6">4Fe-4S dicluster domain-containing protein</fullName>
    </submittedName>
</protein>
<keyword evidence="3" id="KW-0408">Iron</keyword>
<comment type="caution">
    <text evidence="6">The sequence shown here is derived from an EMBL/GenBank/DDBJ whole genome shotgun (WGS) entry which is preliminary data.</text>
</comment>
<dbReference type="PROSITE" id="PS51379">
    <property type="entry name" value="4FE4S_FER_2"/>
    <property type="match status" value="2"/>
</dbReference>
<dbReference type="InterPro" id="IPR017896">
    <property type="entry name" value="4Fe4S_Fe-S-bd"/>
</dbReference>
<dbReference type="PANTHER" id="PTHR43687:SF1">
    <property type="entry name" value="FERREDOXIN III"/>
    <property type="match status" value="1"/>
</dbReference>
<evidence type="ECO:0000256" key="3">
    <source>
        <dbReference type="ARBA" id="ARBA00023004"/>
    </source>
</evidence>
<evidence type="ECO:0000256" key="4">
    <source>
        <dbReference type="ARBA" id="ARBA00023014"/>
    </source>
</evidence>
<evidence type="ECO:0000259" key="5">
    <source>
        <dbReference type="PROSITE" id="PS51379"/>
    </source>
</evidence>
<reference evidence="6" key="1">
    <citation type="journal article" date="2020" name="mSystems">
        <title>Genome- and Community-Level Interaction Insights into Carbon Utilization and Element Cycling Functions of Hydrothermarchaeota in Hydrothermal Sediment.</title>
        <authorList>
            <person name="Zhou Z."/>
            <person name="Liu Y."/>
            <person name="Xu W."/>
            <person name="Pan J."/>
            <person name="Luo Z.H."/>
            <person name="Li M."/>
        </authorList>
    </citation>
    <scope>NUCLEOTIDE SEQUENCE [LARGE SCALE GENOMIC DNA]</scope>
    <source>
        <strain evidence="6">SpSt-468</strain>
    </source>
</reference>
<feature type="domain" description="4Fe-4S ferredoxin-type" evidence="5">
    <location>
        <begin position="250"/>
        <end position="279"/>
    </location>
</feature>
<dbReference type="GO" id="GO:0046872">
    <property type="term" value="F:metal ion binding"/>
    <property type="evidence" value="ECO:0007669"/>
    <property type="project" value="UniProtKB-KW"/>
</dbReference>
<evidence type="ECO:0000256" key="2">
    <source>
        <dbReference type="ARBA" id="ARBA00022723"/>
    </source>
</evidence>
<gene>
    <name evidence="6" type="ORF">ENS19_05355</name>
</gene>
<dbReference type="Gene3D" id="3.30.70.20">
    <property type="match status" value="1"/>
</dbReference>
<keyword evidence="1" id="KW-0004">4Fe-4S</keyword>
<evidence type="ECO:0000313" key="6">
    <source>
        <dbReference type="EMBL" id="HFK20694.1"/>
    </source>
</evidence>
<evidence type="ECO:0000256" key="1">
    <source>
        <dbReference type="ARBA" id="ARBA00022485"/>
    </source>
</evidence>
<keyword evidence="4" id="KW-0411">Iron-sulfur</keyword>
<dbReference type="SUPFAM" id="SSF54862">
    <property type="entry name" value="4Fe-4S ferredoxins"/>
    <property type="match status" value="1"/>
</dbReference>
<feature type="domain" description="4Fe-4S ferredoxin-type" evidence="5">
    <location>
        <begin position="219"/>
        <end position="248"/>
    </location>
</feature>
<dbReference type="PANTHER" id="PTHR43687">
    <property type="entry name" value="ADENYLYLSULFATE REDUCTASE, BETA SUBUNIT"/>
    <property type="match status" value="1"/>
</dbReference>
<dbReference type="InterPro" id="IPR050572">
    <property type="entry name" value="Fe-S_Ferredoxin"/>
</dbReference>